<keyword evidence="2" id="KW-1185">Reference proteome</keyword>
<evidence type="ECO:0000313" key="1">
    <source>
        <dbReference type="EMBL" id="MFD1521470.1"/>
    </source>
</evidence>
<dbReference type="RefSeq" id="WP_344722380.1">
    <property type="nucleotide sequence ID" value="NZ_BAAAUS010000012.1"/>
</dbReference>
<evidence type="ECO:0008006" key="3">
    <source>
        <dbReference type="Google" id="ProtNLM"/>
    </source>
</evidence>
<dbReference type="PANTHER" id="PTHR39335">
    <property type="entry name" value="BLL4220 PROTEIN"/>
    <property type="match status" value="1"/>
</dbReference>
<proteinExistence type="predicted"/>
<name>A0ABW4F435_9PSEU</name>
<dbReference type="Pfam" id="PF03640">
    <property type="entry name" value="Lipoprotein_15"/>
    <property type="match status" value="2"/>
</dbReference>
<gene>
    <name evidence="1" type="ORF">ACFSJD_28495</name>
</gene>
<dbReference type="InterPro" id="IPR005297">
    <property type="entry name" value="Lipoprotein_repeat"/>
</dbReference>
<dbReference type="PANTHER" id="PTHR39335:SF1">
    <property type="entry name" value="BLL4220 PROTEIN"/>
    <property type="match status" value="1"/>
</dbReference>
<comment type="caution">
    <text evidence="1">The sequence shown here is derived from an EMBL/GenBank/DDBJ whole genome shotgun (WGS) entry which is preliminary data.</text>
</comment>
<dbReference type="Proteomes" id="UP001597114">
    <property type="component" value="Unassembled WGS sequence"/>
</dbReference>
<protein>
    <recommendedName>
        <fullName evidence="3">Lipoprotein with Yx(FWY)xxD motif</fullName>
    </recommendedName>
</protein>
<organism evidence="1 2">
    <name type="scientific">Pseudonocardia yunnanensis</name>
    <dbReference type="NCBI Taxonomy" id="58107"/>
    <lineage>
        <taxon>Bacteria</taxon>
        <taxon>Bacillati</taxon>
        <taxon>Actinomycetota</taxon>
        <taxon>Actinomycetes</taxon>
        <taxon>Pseudonocardiales</taxon>
        <taxon>Pseudonocardiaceae</taxon>
        <taxon>Pseudonocardia</taxon>
    </lineage>
</organism>
<accession>A0ABW4F435</accession>
<evidence type="ECO:0000313" key="2">
    <source>
        <dbReference type="Proteomes" id="UP001597114"/>
    </source>
</evidence>
<reference evidence="2" key="1">
    <citation type="journal article" date="2019" name="Int. J. Syst. Evol. Microbiol.">
        <title>The Global Catalogue of Microorganisms (GCM) 10K type strain sequencing project: providing services to taxonomists for standard genome sequencing and annotation.</title>
        <authorList>
            <consortium name="The Broad Institute Genomics Platform"/>
            <consortium name="The Broad Institute Genome Sequencing Center for Infectious Disease"/>
            <person name="Wu L."/>
            <person name="Ma J."/>
        </authorList>
    </citation>
    <scope>NUCLEOTIDE SEQUENCE [LARGE SCALE GENOMIC DNA]</scope>
    <source>
        <strain evidence="2">CCM 7043</strain>
    </source>
</reference>
<dbReference type="EMBL" id="JBHUCO010000036">
    <property type="protein sequence ID" value="MFD1521470.1"/>
    <property type="molecule type" value="Genomic_DNA"/>
</dbReference>
<sequence length="196" mass="18987">MNRTYLLGGVLAAAVLAGGGAALGVAMSGHDTPAAAIGTPAASPPTVTAPGNGTPASSLLGVAALKPGNALVDGGGRALYLFEADTGTTSTCSGACAQVWPPLLTTGGAPPAAGGVQAGLVASSPRADGTTQVTYNGHPLYYFAGDKGPGDVRGQGIDNFGGGWYVVSPAGDKIDSDDPVLAKLAPEPVPMPGNGY</sequence>